<evidence type="ECO:0000313" key="1">
    <source>
        <dbReference type="EMBL" id="PVU99954.1"/>
    </source>
</evidence>
<keyword evidence="2" id="KW-1185">Reference proteome</keyword>
<sequence length="173" mass="19622">MPYHESAVIITLDSPYQSNKSKKLSYTQRKFVESRKEEENSNLPPEQLTHNLCWVMAVCGFMRPSVIERVGDTKTQITDSYVRFVEVSSKEKRGGSTIKKHINTLINLIELDNGKMKPKAHVLGSILATTAGATYEDVVTQGLWLSQGIFEMCYELSRRSRDNMATLVLENSF</sequence>
<organism evidence="1 2">
    <name type="scientific">Smittium megazygosporum</name>
    <dbReference type="NCBI Taxonomy" id="133381"/>
    <lineage>
        <taxon>Eukaryota</taxon>
        <taxon>Fungi</taxon>
        <taxon>Fungi incertae sedis</taxon>
        <taxon>Zoopagomycota</taxon>
        <taxon>Kickxellomycotina</taxon>
        <taxon>Harpellomycetes</taxon>
        <taxon>Harpellales</taxon>
        <taxon>Legeriomycetaceae</taxon>
        <taxon>Smittium</taxon>
    </lineage>
</organism>
<dbReference type="Proteomes" id="UP000245609">
    <property type="component" value="Unassembled WGS sequence"/>
</dbReference>
<gene>
    <name evidence="1" type="ORF">BB560_005426</name>
</gene>
<reference evidence="1 2" key="1">
    <citation type="journal article" date="2018" name="MBio">
        <title>Comparative Genomics Reveals the Core Gene Toolbox for the Fungus-Insect Symbiosis.</title>
        <authorList>
            <person name="Wang Y."/>
            <person name="Stata M."/>
            <person name="Wang W."/>
            <person name="Stajich J.E."/>
            <person name="White M.M."/>
            <person name="Moncalvo J.M."/>
        </authorList>
    </citation>
    <scope>NUCLEOTIDE SEQUENCE [LARGE SCALE GENOMIC DNA]</scope>
    <source>
        <strain evidence="1 2">SC-DP-2</strain>
    </source>
</reference>
<dbReference type="OrthoDB" id="2400069at2759"/>
<protein>
    <submittedName>
        <fullName evidence="1">Uncharacterized protein</fullName>
    </submittedName>
</protein>
<evidence type="ECO:0000313" key="2">
    <source>
        <dbReference type="Proteomes" id="UP000245609"/>
    </source>
</evidence>
<name>A0A2T9Z5Z0_9FUNG</name>
<comment type="caution">
    <text evidence="1">The sequence shown here is derived from an EMBL/GenBank/DDBJ whole genome shotgun (WGS) entry which is preliminary data.</text>
</comment>
<proteinExistence type="predicted"/>
<dbReference type="STRING" id="133381.A0A2T9Z5Z0"/>
<dbReference type="AlphaFoldDB" id="A0A2T9Z5Z0"/>
<dbReference type="EMBL" id="MBFS01002195">
    <property type="protein sequence ID" value="PVU99954.1"/>
    <property type="molecule type" value="Genomic_DNA"/>
</dbReference>
<accession>A0A2T9Z5Z0</accession>